<organism evidence="1 2">
    <name type="scientific">Liparis tanakae</name>
    <name type="common">Tanaka's snailfish</name>
    <dbReference type="NCBI Taxonomy" id="230148"/>
    <lineage>
        <taxon>Eukaryota</taxon>
        <taxon>Metazoa</taxon>
        <taxon>Chordata</taxon>
        <taxon>Craniata</taxon>
        <taxon>Vertebrata</taxon>
        <taxon>Euteleostomi</taxon>
        <taxon>Actinopterygii</taxon>
        <taxon>Neopterygii</taxon>
        <taxon>Teleostei</taxon>
        <taxon>Neoteleostei</taxon>
        <taxon>Acanthomorphata</taxon>
        <taxon>Eupercaria</taxon>
        <taxon>Perciformes</taxon>
        <taxon>Cottioidei</taxon>
        <taxon>Cottales</taxon>
        <taxon>Liparidae</taxon>
        <taxon>Liparis</taxon>
    </lineage>
</organism>
<dbReference type="AlphaFoldDB" id="A0A4Z2I6G9"/>
<name>A0A4Z2I6G9_9TELE</name>
<gene>
    <name evidence="1" type="ORF">EYF80_016029</name>
</gene>
<dbReference type="EMBL" id="SRLO01000122">
    <property type="protein sequence ID" value="TNN73649.1"/>
    <property type="molecule type" value="Genomic_DNA"/>
</dbReference>
<evidence type="ECO:0000313" key="2">
    <source>
        <dbReference type="Proteomes" id="UP000314294"/>
    </source>
</evidence>
<evidence type="ECO:0000313" key="1">
    <source>
        <dbReference type="EMBL" id="TNN73649.1"/>
    </source>
</evidence>
<dbReference type="Proteomes" id="UP000314294">
    <property type="component" value="Unassembled WGS sequence"/>
</dbReference>
<accession>A0A4Z2I6G9</accession>
<keyword evidence="2" id="KW-1185">Reference proteome</keyword>
<comment type="caution">
    <text evidence="1">The sequence shown here is derived from an EMBL/GenBank/DDBJ whole genome shotgun (WGS) entry which is preliminary data.</text>
</comment>
<proteinExistence type="predicted"/>
<sequence>MMGFVSVPVQCKQRNLVVGRPQSVLEGKPVGFPITGSRQIVRVQVKVACPAIHGDPGTNALAVAEVDHPDGAAECGGSREELDVFELDHLLL</sequence>
<reference evidence="1 2" key="1">
    <citation type="submission" date="2019-03" db="EMBL/GenBank/DDBJ databases">
        <title>First draft genome of Liparis tanakae, snailfish: a comprehensive survey of snailfish specific genes.</title>
        <authorList>
            <person name="Kim W."/>
            <person name="Song I."/>
            <person name="Jeong J.-H."/>
            <person name="Kim D."/>
            <person name="Kim S."/>
            <person name="Ryu S."/>
            <person name="Song J.Y."/>
            <person name="Lee S.K."/>
        </authorList>
    </citation>
    <scope>NUCLEOTIDE SEQUENCE [LARGE SCALE GENOMIC DNA]</scope>
    <source>
        <tissue evidence="1">Muscle</tissue>
    </source>
</reference>
<protein>
    <submittedName>
        <fullName evidence="1">Uncharacterized protein</fullName>
    </submittedName>
</protein>